<dbReference type="EMBL" id="JATN01000310">
    <property type="protein sequence ID" value="EUC65997.1"/>
    <property type="molecule type" value="Genomic_DNA"/>
</dbReference>
<proteinExistence type="predicted"/>
<dbReference type="AlphaFoldDB" id="X8JQF4"/>
<reference evidence="2" key="1">
    <citation type="journal article" date="2014" name="Genome Announc.">
        <title>Draft genome sequence of the plant-pathogenic soil fungus Rhizoctonia solani anastomosis group 3 strain Rhs1AP.</title>
        <authorList>
            <person name="Cubeta M.A."/>
            <person name="Thomas E."/>
            <person name="Dean R.A."/>
            <person name="Jabaji S."/>
            <person name="Neate S.M."/>
            <person name="Tavantzis S."/>
            <person name="Toda T."/>
            <person name="Vilgalys R."/>
            <person name="Bharathan N."/>
            <person name="Fedorova-Abrams N."/>
            <person name="Pakala S.B."/>
            <person name="Pakala S.M."/>
            <person name="Zafar N."/>
            <person name="Joardar V."/>
            <person name="Losada L."/>
            <person name="Nierman W.C."/>
        </authorList>
    </citation>
    <scope>NUCLEOTIDE SEQUENCE [LARGE SCALE GENOMIC DNA]</scope>
    <source>
        <strain evidence="2">AG-3</strain>
    </source>
</reference>
<name>X8JQF4_9AGAM</name>
<gene>
    <name evidence="1" type="ORF">RSOL_504550</name>
</gene>
<feature type="non-terminal residue" evidence="1">
    <location>
        <position position="98"/>
    </location>
</feature>
<dbReference type="Proteomes" id="UP000030108">
    <property type="component" value="Unassembled WGS sequence"/>
</dbReference>
<evidence type="ECO:0000313" key="1">
    <source>
        <dbReference type="EMBL" id="EUC65997.1"/>
    </source>
</evidence>
<comment type="caution">
    <text evidence="1">The sequence shown here is derived from an EMBL/GenBank/DDBJ whole genome shotgun (WGS) entry which is preliminary data.</text>
</comment>
<protein>
    <submittedName>
        <fullName evidence="1">Uncharacterized protein</fullName>
    </submittedName>
</protein>
<evidence type="ECO:0000313" key="2">
    <source>
        <dbReference type="Proteomes" id="UP000030108"/>
    </source>
</evidence>
<sequence length="98" mass="11324">MFKIAQYPTGTAQNDILTQNVIDYLDEILLCTRAADANQVNSEYLEDLRQIKAAVIELKDKTYGTKLVYRRDIGRDLEKRKEEVMERTLLFSVEGSHV</sequence>
<organism evidence="1 2">
    <name type="scientific">Rhizoctonia solani AG-3 Rhs1AP</name>
    <dbReference type="NCBI Taxonomy" id="1086054"/>
    <lineage>
        <taxon>Eukaryota</taxon>
        <taxon>Fungi</taxon>
        <taxon>Dikarya</taxon>
        <taxon>Basidiomycota</taxon>
        <taxon>Agaricomycotina</taxon>
        <taxon>Agaricomycetes</taxon>
        <taxon>Cantharellales</taxon>
        <taxon>Ceratobasidiaceae</taxon>
        <taxon>Rhizoctonia</taxon>
    </lineage>
</organism>
<accession>X8JQF4</accession>